<dbReference type="RefSeq" id="WP_200611189.1">
    <property type="nucleotide sequence ID" value="NZ_CP071518.1"/>
</dbReference>
<dbReference type="EMBL" id="CP071518">
    <property type="protein sequence ID" value="QSX77004.1"/>
    <property type="molecule type" value="Genomic_DNA"/>
</dbReference>
<gene>
    <name evidence="1" type="ORF">I8J32_009245</name>
</gene>
<name>A0A975ARG5_9GAMM</name>
<dbReference type="KEGG" id="lsf:I8J32_009245"/>
<evidence type="ECO:0000313" key="1">
    <source>
        <dbReference type="EMBL" id="QSX77004.1"/>
    </source>
</evidence>
<proteinExistence type="predicted"/>
<accession>A0A975ARG5</accession>
<sequence>MLRELSQLLDELHEGLVQLELREGVALRGVEMTLPLEFRVVLRDGGCALLADVPRAREGHEWLPRASRLSVGWGESP</sequence>
<dbReference type="AlphaFoldDB" id="A0A975ARG5"/>
<reference evidence="1 2" key="1">
    <citation type="submission" date="2021-03" db="EMBL/GenBank/DDBJ databases">
        <title>Lysobacter sp. nov. isolated from soil of gangwondo yeongwol, south Korea.</title>
        <authorList>
            <person name="Kim K.R."/>
            <person name="Kim K.H."/>
            <person name="Jeon C.O."/>
        </authorList>
    </citation>
    <scope>NUCLEOTIDE SEQUENCE [LARGE SCALE GENOMIC DNA]</scope>
    <source>
        <strain evidence="1 2">R19</strain>
    </source>
</reference>
<organism evidence="1 2">
    <name type="scientific">Agrilutibacter solisilvae</name>
    <dbReference type="NCBI Taxonomy" id="2763317"/>
    <lineage>
        <taxon>Bacteria</taxon>
        <taxon>Pseudomonadati</taxon>
        <taxon>Pseudomonadota</taxon>
        <taxon>Gammaproteobacteria</taxon>
        <taxon>Lysobacterales</taxon>
        <taxon>Lysobacteraceae</taxon>
        <taxon>Agrilutibacter</taxon>
    </lineage>
</organism>
<protein>
    <submittedName>
        <fullName evidence="1">Uncharacterized protein</fullName>
    </submittedName>
</protein>
<dbReference type="Proteomes" id="UP000639274">
    <property type="component" value="Chromosome"/>
</dbReference>
<evidence type="ECO:0000313" key="2">
    <source>
        <dbReference type="Proteomes" id="UP000639274"/>
    </source>
</evidence>
<keyword evidence="2" id="KW-1185">Reference proteome</keyword>